<protein>
    <submittedName>
        <fullName evidence="1">YabP/YqfC family sporulation protein</fullName>
    </submittedName>
</protein>
<accession>A0ABS8EST0</accession>
<name>A0ABS8EST0_9FIRM</name>
<gene>
    <name evidence="1" type="ORF">LKD42_01230</name>
</gene>
<evidence type="ECO:0000313" key="2">
    <source>
        <dbReference type="Proteomes" id="UP001299235"/>
    </source>
</evidence>
<organism evidence="1 2">
    <name type="scientific">Hominisplanchenecus faecis</name>
    <dbReference type="NCBI Taxonomy" id="2885351"/>
    <lineage>
        <taxon>Bacteria</taxon>
        <taxon>Bacillati</taxon>
        <taxon>Bacillota</taxon>
        <taxon>Clostridia</taxon>
        <taxon>Lachnospirales</taxon>
        <taxon>Lachnospiraceae</taxon>
        <taxon>Hominisplanchenecus</taxon>
    </lineage>
</organism>
<dbReference type="InterPro" id="IPR022476">
    <property type="entry name" value="Spore_YabP/YqfC"/>
</dbReference>
<evidence type="ECO:0000313" key="1">
    <source>
        <dbReference type="EMBL" id="MCC2147884.1"/>
    </source>
</evidence>
<sequence length="91" mass="10520">MSSKKKAIRQRILESAQIPEDLSRGAVLLQITGREEVYIENFRGILEYTDCGILILGKQGRILIEGRYLQIPFYTSEEMKITGQIDQIRYL</sequence>
<dbReference type="EMBL" id="JAJEQE010000002">
    <property type="protein sequence ID" value="MCC2147884.1"/>
    <property type="molecule type" value="Genomic_DNA"/>
</dbReference>
<dbReference type="Proteomes" id="UP001299235">
    <property type="component" value="Unassembled WGS sequence"/>
</dbReference>
<proteinExistence type="predicted"/>
<comment type="caution">
    <text evidence="1">The sequence shown here is derived from an EMBL/GenBank/DDBJ whole genome shotgun (WGS) entry which is preliminary data.</text>
</comment>
<dbReference type="RefSeq" id="WP_022119797.1">
    <property type="nucleotide sequence ID" value="NZ_JAJEQE010000002.1"/>
</dbReference>
<reference evidence="1 2" key="1">
    <citation type="submission" date="2021-10" db="EMBL/GenBank/DDBJ databases">
        <title>Anaerobic single-cell dispensing facilitates the cultivation of human gut bacteria.</title>
        <authorList>
            <person name="Afrizal A."/>
        </authorList>
    </citation>
    <scope>NUCLEOTIDE SEQUENCE [LARGE SCALE GENOMIC DNA]</scope>
    <source>
        <strain evidence="1 2">CLA-AA-H246</strain>
    </source>
</reference>
<dbReference type="Pfam" id="PF07873">
    <property type="entry name" value="YabP"/>
    <property type="match status" value="1"/>
</dbReference>
<keyword evidence="2" id="KW-1185">Reference proteome</keyword>